<reference evidence="2 3" key="1">
    <citation type="submission" date="2019-10" db="EMBL/GenBank/DDBJ databases">
        <authorList>
            <person name="Kazantseva O."/>
            <person name="Piligrimova E."/>
            <person name="Shadrin A."/>
            <person name="Zagorodny V."/>
        </authorList>
    </citation>
    <scope>NUCLEOTIDE SEQUENCE [LARGE SCALE GENOMIC DNA]</scope>
</reference>
<organism evidence="2 3">
    <name type="scientific">Bacillus phage vB_BcM_Sam112</name>
    <dbReference type="NCBI Taxonomy" id="2663324"/>
    <lineage>
        <taxon>Viruses</taxon>
        <taxon>Duplodnaviria</taxon>
        <taxon>Heunggongvirae</taxon>
        <taxon>Uroviricota</taxon>
        <taxon>Caudoviricetes</taxon>
        <taxon>Trautnerviridae</taxon>
        <taxon>Prospektnaukivirus</taxon>
        <taxon>Prospektnaukivirus sam112</taxon>
    </lineage>
</organism>
<dbReference type="EMBL" id="MN604230">
    <property type="protein sequence ID" value="QGF21765.1"/>
    <property type="molecule type" value="Genomic_DNA"/>
</dbReference>
<dbReference type="Proteomes" id="UP000343370">
    <property type="component" value="Segment"/>
</dbReference>
<sequence length="369" mass="42982">MIHYPNGFDPVETNGVYANDNGYDIIRPRNKPDSIVICEGPAKVVYHPPVADIEKLTAAARSKEIIVNVPKLKPNEKEIEEMTHETSTAAAIEEMAKREAAMQQAAMITEMMSKLSERDLETIKDMSSDELVKRFEEKKENKKRHLLHPFYQRANEYREEERRNQIVKGSEKYPTPFEPMEWTPKQLLQHAMQENVDQAHYIYGLYEWIEEMENEISSLKQQRDWEKNKADKLEKQVGSFQAYKESHGEMLAAIGRLTRYLITEFPEAGKGTDWSIDVAIELLKDYKFYMDGMVPKSHYDELNAKYAEFEKYHETVRNAHNEMLTELNSLAKYMIVHYPGMLEEGEKATYAARRIMDAYRQGSEFNAKG</sequence>
<evidence type="ECO:0000313" key="3">
    <source>
        <dbReference type="Proteomes" id="UP000343370"/>
    </source>
</evidence>
<keyword evidence="1" id="KW-0175">Coiled coil</keyword>
<keyword evidence="3" id="KW-1185">Reference proteome</keyword>
<gene>
    <name evidence="2" type="ORF">Sam112_gp63</name>
</gene>
<evidence type="ECO:0000313" key="2">
    <source>
        <dbReference type="EMBL" id="QGF21765.1"/>
    </source>
</evidence>
<protein>
    <submittedName>
        <fullName evidence="2">Uncharacterized protein</fullName>
    </submittedName>
</protein>
<feature type="coiled-coil region" evidence="1">
    <location>
        <begin position="209"/>
        <end position="236"/>
    </location>
</feature>
<accession>A0A5Q2FA76</accession>
<name>A0A5Q2FA76_9CAUD</name>
<evidence type="ECO:0000256" key="1">
    <source>
        <dbReference type="SAM" id="Coils"/>
    </source>
</evidence>
<proteinExistence type="predicted"/>